<feature type="transmembrane region" description="Helical" evidence="2">
    <location>
        <begin position="200"/>
        <end position="218"/>
    </location>
</feature>
<evidence type="ECO:0000313" key="4">
    <source>
        <dbReference type="EMBL" id="MER6616536.1"/>
    </source>
</evidence>
<evidence type="ECO:0000259" key="3">
    <source>
        <dbReference type="Pfam" id="PF01757"/>
    </source>
</evidence>
<keyword evidence="4" id="KW-0012">Acyltransferase</keyword>
<feature type="region of interest" description="Disordered" evidence="1">
    <location>
        <begin position="347"/>
        <end position="385"/>
    </location>
</feature>
<gene>
    <name evidence="4" type="ORF">ABT276_24795</name>
</gene>
<feature type="transmembrane region" description="Helical" evidence="2">
    <location>
        <begin position="270"/>
        <end position="292"/>
    </location>
</feature>
<feature type="transmembrane region" description="Helical" evidence="2">
    <location>
        <begin position="38"/>
        <end position="55"/>
    </location>
</feature>
<organism evidence="4 5">
    <name type="scientific">Streptomyces xantholiticus</name>
    <dbReference type="NCBI Taxonomy" id="68285"/>
    <lineage>
        <taxon>Bacteria</taxon>
        <taxon>Bacillati</taxon>
        <taxon>Actinomycetota</taxon>
        <taxon>Actinomycetes</taxon>
        <taxon>Kitasatosporales</taxon>
        <taxon>Streptomycetaceae</taxon>
        <taxon>Streptomyces</taxon>
    </lineage>
</organism>
<dbReference type="EMBL" id="JBEPBX010000025">
    <property type="protein sequence ID" value="MER6616536.1"/>
    <property type="molecule type" value="Genomic_DNA"/>
</dbReference>
<evidence type="ECO:0000313" key="5">
    <source>
        <dbReference type="Proteomes" id="UP001445472"/>
    </source>
</evidence>
<feature type="transmembrane region" description="Helical" evidence="2">
    <location>
        <begin position="121"/>
        <end position="140"/>
    </location>
</feature>
<keyword evidence="4" id="KW-0808">Transferase</keyword>
<dbReference type="Pfam" id="PF01757">
    <property type="entry name" value="Acyl_transf_3"/>
    <property type="match status" value="1"/>
</dbReference>
<keyword evidence="2" id="KW-0812">Transmembrane</keyword>
<feature type="transmembrane region" description="Helical" evidence="2">
    <location>
        <begin position="171"/>
        <end position="188"/>
    </location>
</feature>
<comment type="caution">
    <text evidence="4">The sequence shown here is derived from an EMBL/GenBank/DDBJ whole genome shotgun (WGS) entry which is preliminary data.</text>
</comment>
<dbReference type="EC" id="2.3.1.-" evidence="4"/>
<feature type="domain" description="Acyltransferase 3" evidence="3">
    <location>
        <begin position="8"/>
        <end position="329"/>
    </location>
</feature>
<feature type="transmembrane region" description="Helical" evidence="2">
    <location>
        <begin position="230"/>
        <end position="249"/>
    </location>
</feature>
<keyword evidence="2" id="KW-1133">Transmembrane helix</keyword>
<name>A0ABV1V0H5_9ACTN</name>
<feature type="transmembrane region" description="Helical" evidence="2">
    <location>
        <begin position="145"/>
        <end position="165"/>
    </location>
</feature>
<protein>
    <submittedName>
        <fullName evidence="4">Acyltransferase</fullName>
        <ecNumber evidence="4">2.3.1.-</ecNumber>
    </submittedName>
</protein>
<proteinExistence type="predicted"/>
<keyword evidence="2" id="KW-0472">Membrane</keyword>
<keyword evidence="5" id="KW-1185">Reference proteome</keyword>
<dbReference type="InterPro" id="IPR002656">
    <property type="entry name" value="Acyl_transf_3_dom"/>
</dbReference>
<accession>A0ABV1V0H5</accession>
<reference evidence="4 5" key="1">
    <citation type="submission" date="2024-06" db="EMBL/GenBank/DDBJ databases">
        <title>The Natural Products Discovery Center: Release of the First 8490 Sequenced Strains for Exploring Actinobacteria Biosynthetic Diversity.</title>
        <authorList>
            <person name="Kalkreuter E."/>
            <person name="Kautsar S.A."/>
            <person name="Yang D."/>
            <person name="Bader C.D."/>
            <person name="Teijaro C.N."/>
            <person name="Fluegel L."/>
            <person name="Davis C.M."/>
            <person name="Simpson J.R."/>
            <person name="Lauterbach L."/>
            <person name="Steele A.D."/>
            <person name="Gui C."/>
            <person name="Meng S."/>
            <person name="Li G."/>
            <person name="Viehrig K."/>
            <person name="Ye F."/>
            <person name="Su P."/>
            <person name="Kiefer A.F."/>
            <person name="Nichols A."/>
            <person name="Cepeda A.J."/>
            <person name="Yan W."/>
            <person name="Fan B."/>
            <person name="Jiang Y."/>
            <person name="Adhikari A."/>
            <person name="Zheng C.-J."/>
            <person name="Schuster L."/>
            <person name="Cowan T.M."/>
            <person name="Smanski M.J."/>
            <person name="Chevrette M.G."/>
            <person name="De Carvalho L.P.S."/>
            <person name="Shen B."/>
        </authorList>
    </citation>
    <scope>NUCLEOTIDE SEQUENCE [LARGE SCALE GENOMIC DNA]</scope>
    <source>
        <strain evidence="4 5">NPDC000837</strain>
    </source>
</reference>
<feature type="transmembrane region" description="Helical" evidence="2">
    <location>
        <begin position="312"/>
        <end position="333"/>
    </location>
</feature>
<dbReference type="GO" id="GO:0016746">
    <property type="term" value="F:acyltransferase activity"/>
    <property type="evidence" value="ECO:0007669"/>
    <property type="project" value="UniProtKB-KW"/>
</dbReference>
<dbReference type="Proteomes" id="UP001445472">
    <property type="component" value="Unassembled WGS sequence"/>
</dbReference>
<evidence type="ECO:0000256" key="1">
    <source>
        <dbReference type="SAM" id="MobiDB-lite"/>
    </source>
</evidence>
<sequence length="385" mass="42908">MTAGGRDRYFDLLRALALFRVVLYHLVGWAWLPLVFPSMGVMFALAGSLMARSLARPALRVIRSRVRRLLPPLWVLGAAAVTAMLVEGWRPGPSAVFWILPLSDPPFLAAEWAGDMAEPLWYLRAYLWFVLLSPLLLRLLRRLPWLTLAAPVVLSFALAAGYLTMPERIDSALTDFTTFGACWILGMARHEGVLARLPRYIVPSLAPIVMLAGLWWAGQHGFSTGGELDGIPPADALWSLGAVMMLLHFSPSWDSWPPKLRQWDSVITLLNARAVTVYLWHNVCILLAALLWDRMWDVDLLAEHASWLLDSWAPVLLIAWALIAVCVLLFGWAEDLAAGRRPRLWPNGQDTGKMETGLSHPARPAGESKVSHRSRAAIGPETRRP</sequence>
<feature type="transmembrane region" description="Helical" evidence="2">
    <location>
        <begin position="67"/>
        <end position="86"/>
    </location>
</feature>
<evidence type="ECO:0000256" key="2">
    <source>
        <dbReference type="SAM" id="Phobius"/>
    </source>
</evidence>